<accession>A0A8H7SV10</accession>
<dbReference type="EMBL" id="JAEPRE010000012">
    <property type="protein sequence ID" value="KAG2236890.1"/>
    <property type="molecule type" value="Genomic_DNA"/>
</dbReference>
<name>A0A8H7SV10_9FUNG</name>
<sequence length="132" mass="14598">MGLRTRARQSLEACVTGPTTSSIANFRESLLLGIKEFRTSKTCSSCFNADIENLKSDTHSKSPPIHQILICDVMTSKNMLTIARSIWNGQGRPNVFKRSIVTSNAVGSSHFVSNLPFLYAHSTRYVSICFVP</sequence>
<evidence type="ECO:0000313" key="2">
    <source>
        <dbReference type="Proteomes" id="UP000613177"/>
    </source>
</evidence>
<proteinExistence type="predicted"/>
<dbReference type="Proteomes" id="UP000613177">
    <property type="component" value="Unassembled WGS sequence"/>
</dbReference>
<comment type="caution">
    <text evidence="1">The sequence shown here is derived from an EMBL/GenBank/DDBJ whole genome shotgun (WGS) entry which is preliminary data.</text>
</comment>
<dbReference type="AlphaFoldDB" id="A0A8H7SV10"/>
<gene>
    <name evidence="1" type="ORF">INT48_002703</name>
</gene>
<evidence type="ECO:0000313" key="1">
    <source>
        <dbReference type="EMBL" id="KAG2236890.1"/>
    </source>
</evidence>
<keyword evidence="2" id="KW-1185">Reference proteome</keyword>
<protein>
    <submittedName>
        <fullName evidence="1">Uncharacterized protein</fullName>
    </submittedName>
</protein>
<organism evidence="1 2">
    <name type="scientific">Thamnidium elegans</name>
    <dbReference type="NCBI Taxonomy" id="101142"/>
    <lineage>
        <taxon>Eukaryota</taxon>
        <taxon>Fungi</taxon>
        <taxon>Fungi incertae sedis</taxon>
        <taxon>Mucoromycota</taxon>
        <taxon>Mucoromycotina</taxon>
        <taxon>Mucoromycetes</taxon>
        <taxon>Mucorales</taxon>
        <taxon>Mucorineae</taxon>
        <taxon>Mucoraceae</taxon>
        <taxon>Thamnidium</taxon>
    </lineage>
</organism>
<reference evidence="1" key="1">
    <citation type="submission" date="2021-01" db="EMBL/GenBank/DDBJ databases">
        <title>Metabolic potential, ecology and presence of endohyphal bacteria is reflected in genomic diversity of Mucoromycotina.</title>
        <authorList>
            <person name="Muszewska A."/>
            <person name="Okrasinska A."/>
            <person name="Steczkiewicz K."/>
            <person name="Drgas O."/>
            <person name="Orlowska M."/>
            <person name="Perlinska-Lenart U."/>
            <person name="Aleksandrzak-Piekarczyk T."/>
            <person name="Szatraj K."/>
            <person name="Zielenkiewicz U."/>
            <person name="Pilsyk S."/>
            <person name="Malc E."/>
            <person name="Mieczkowski P."/>
            <person name="Kruszewska J.S."/>
            <person name="Biernat P."/>
            <person name="Pawlowska J."/>
        </authorList>
    </citation>
    <scope>NUCLEOTIDE SEQUENCE</scope>
    <source>
        <strain evidence="1">WA0000018081</strain>
    </source>
</reference>